<proteinExistence type="inferred from homology"/>
<evidence type="ECO:0000313" key="5">
    <source>
        <dbReference type="EMBL" id="RBA48517.1"/>
    </source>
</evidence>
<dbReference type="Gene3D" id="3.40.50.1820">
    <property type="entry name" value="alpha/beta hydrolase"/>
    <property type="match status" value="1"/>
</dbReference>
<dbReference type="AlphaFoldDB" id="A0A365PK06"/>
<evidence type="ECO:0000259" key="4">
    <source>
        <dbReference type="Pfam" id="PF20434"/>
    </source>
</evidence>
<comment type="caution">
    <text evidence="5">The sequence shown here is derived from an EMBL/GenBank/DDBJ whole genome shotgun (WGS) entry which is preliminary data.</text>
</comment>
<dbReference type="InterPro" id="IPR033140">
    <property type="entry name" value="Lipase_GDXG_put_SER_AS"/>
</dbReference>
<feature type="active site" evidence="3">
    <location>
        <position position="161"/>
    </location>
</feature>
<sequence length="327" mass="37018">MKKIMIFCALMVVIFVSVLFVSPKPTIWLLQHSLFSIPKDSRPAQYQEPNVIVSTNITYPSKFQRNTFDFYKTKVPLAHQPVVIWVHGGGFVGGDKLEVKAYATELASQGYSVFVLNYELVPTAKYPEPVIQVSEAIRYIKTSFAKQHNLNMANIFIAGDSAGAQIALQFLLTQSNPQYADLLNIQETLNPSDIRGGLLYCGPYDLKNMVLQANSAITRFAFGRIGWAYLEDKDWLTRTEDKGLVVSEYLNAALPPIYLTDGNTASFEQQARQLEKQLQKVGVATKSRYFDQKTDPTAHEYQFLLDTKPAQLTLKDTLQFMDTYRQK</sequence>
<dbReference type="Proteomes" id="UP000253688">
    <property type="component" value="Unassembled WGS sequence"/>
</dbReference>
<dbReference type="InterPro" id="IPR050300">
    <property type="entry name" value="GDXG_lipolytic_enzyme"/>
</dbReference>
<dbReference type="InterPro" id="IPR029058">
    <property type="entry name" value="AB_hydrolase_fold"/>
</dbReference>
<dbReference type="Pfam" id="PF20434">
    <property type="entry name" value="BD-FAE"/>
    <property type="match status" value="1"/>
</dbReference>
<feature type="domain" description="BD-FAE-like" evidence="4">
    <location>
        <begin position="69"/>
        <end position="264"/>
    </location>
</feature>
<name>A0A365PK06_ACIJU</name>
<evidence type="ECO:0000256" key="1">
    <source>
        <dbReference type="ARBA" id="ARBA00010515"/>
    </source>
</evidence>
<gene>
    <name evidence="5" type="ORF">DC346_06500</name>
</gene>
<evidence type="ECO:0000256" key="2">
    <source>
        <dbReference type="ARBA" id="ARBA00022801"/>
    </source>
</evidence>
<dbReference type="STRING" id="40215.BVL33_05160"/>
<comment type="similarity">
    <text evidence="1">Belongs to the 'GDXG' lipolytic enzyme family.</text>
</comment>
<dbReference type="SUPFAM" id="SSF53474">
    <property type="entry name" value="alpha/beta-Hydrolases"/>
    <property type="match status" value="1"/>
</dbReference>
<dbReference type="EMBL" id="QEWH01000032">
    <property type="protein sequence ID" value="RBA48517.1"/>
    <property type="molecule type" value="Genomic_DNA"/>
</dbReference>
<organism evidence="5 6">
    <name type="scientific">Acinetobacter junii</name>
    <dbReference type="NCBI Taxonomy" id="40215"/>
    <lineage>
        <taxon>Bacteria</taxon>
        <taxon>Pseudomonadati</taxon>
        <taxon>Pseudomonadota</taxon>
        <taxon>Gammaproteobacteria</taxon>
        <taxon>Moraxellales</taxon>
        <taxon>Moraxellaceae</taxon>
        <taxon>Acinetobacter</taxon>
    </lineage>
</organism>
<evidence type="ECO:0000313" key="6">
    <source>
        <dbReference type="Proteomes" id="UP000253688"/>
    </source>
</evidence>
<dbReference type="InterPro" id="IPR049492">
    <property type="entry name" value="BD-FAE-like_dom"/>
</dbReference>
<dbReference type="RefSeq" id="WP_112987428.1">
    <property type="nucleotide sequence ID" value="NZ_CP131470.1"/>
</dbReference>
<dbReference type="GO" id="GO:0016787">
    <property type="term" value="F:hydrolase activity"/>
    <property type="evidence" value="ECO:0007669"/>
    <property type="project" value="UniProtKB-KW"/>
</dbReference>
<reference evidence="5 6" key="1">
    <citation type="submission" date="2018-04" db="EMBL/GenBank/DDBJ databases">
        <title>Acinetobacter junii Genome sequencing and assembly.</title>
        <authorList>
            <person name="Su J."/>
            <person name="Rensing C."/>
            <person name="Mazhar H.S."/>
        </authorList>
    </citation>
    <scope>NUCLEOTIDE SEQUENCE [LARGE SCALE GENOMIC DNA]</scope>
    <source>
        <strain evidence="5 6">SC22</strain>
    </source>
</reference>
<evidence type="ECO:0000256" key="3">
    <source>
        <dbReference type="PROSITE-ProRule" id="PRU10038"/>
    </source>
</evidence>
<protein>
    <submittedName>
        <fullName evidence="5">Alpha/beta hydrolase</fullName>
    </submittedName>
</protein>
<accession>A0A365PK06</accession>
<dbReference type="PROSITE" id="PS01174">
    <property type="entry name" value="LIPASE_GDXG_SER"/>
    <property type="match status" value="1"/>
</dbReference>
<keyword evidence="2 5" id="KW-0378">Hydrolase</keyword>
<dbReference type="PANTHER" id="PTHR48081">
    <property type="entry name" value="AB HYDROLASE SUPERFAMILY PROTEIN C4A8.06C"/>
    <property type="match status" value="1"/>
</dbReference>